<organism evidence="9 10">
    <name type="scientific">Niveomyces insectorum RCEF 264</name>
    <dbReference type="NCBI Taxonomy" id="1081102"/>
    <lineage>
        <taxon>Eukaryota</taxon>
        <taxon>Fungi</taxon>
        <taxon>Dikarya</taxon>
        <taxon>Ascomycota</taxon>
        <taxon>Pezizomycotina</taxon>
        <taxon>Sordariomycetes</taxon>
        <taxon>Hypocreomycetidae</taxon>
        <taxon>Hypocreales</taxon>
        <taxon>Cordycipitaceae</taxon>
        <taxon>Niveomyces</taxon>
    </lineage>
</organism>
<dbReference type="OrthoDB" id="2962993at2759"/>
<feature type="domain" description="Major facilitator superfamily (MFS) profile" evidence="8">
    <location>
        <begin position="48"/>
        <end position="460"/>
    </location>
</feature>
<evidence type="ECO:0000313" key="10">
    <source>
        <dbReference type="Proteomes" id="UP000076874"/>
    </source>
</evidence>
<dbReference type="CDD" id="cd17327">
    <property type="entry name" value="MFS_FEN2_like"/>
    <property type="match status" value="1"/>
</dbReference>
<dbReference type="FunFam" id="1.20.1250.20:FF:000013">
    <property type="entry name" value="MFS general substrate transporter"/>
    <property type="match status" value="1"/>
</dbReference>
<feature type="transmembrane region" description="Helical" evidence="7">
    <location>
        <begin position="205"/>
        <end position="228"/>
    </location>
</feature>
<feature type="transmembrane region" description="Helical" evidence="7">
    <location>
        <begin position="81"/>
        <end position="103"/>
    </location>
</feature>
<feature type="transmembrane region" description="Helical" evidence="7">
    <location>
        <begin position="399"/>
        <end position="420"/>
    </location>
</feature>
<dbReference type="InterPro" id="IPR036259">
    <property type="entry name" value="MFS_trans_sf"/>
</dbReference>
<evidence type="ECO:0000256" key="3">
    <source>
        <dbReference type="ARBA" id="ARBA00022692"/>
    </source>
</evidence>
<dbReference type="PANTHER" id="PTHR43791:SF101">
    <property type="entry name" value="HIGH-AFFINITY NICOTINIC ACID TRANSPORTER"/>
    <property type="match status" value="1"/>
</dbReference>
<dbReference type="SUPFAM" id="SSF103473">
    <property type="entry name" value="MFS general substrate transporter"/>
    <property type="match status" value="1"/>
</dbReference>
<evidence type="ECO:0000259" key="8">
    <source>
        <dbReference type="PROSITE" id="PS50850"/>
    </source>
</evidence>
<accession>A0A167RBA7</accession>
<evidence type="ECO:0000256" key="5">
    <source>
        <dbReference type="ARBA" id="ARBA00023136"/>
    </source>
</evidence>
<evidence type="ECO:0000256" key="4">
    <source>
        <dbReference type="ARBA" id="ARBA00022989"/>
    </source>
</evidence>
<keyword evidence="10" id="KW-1185">Reference proteome</keyword>
<dbReference type="Proteomes" id="UP000076874">
    <property type="component" value="Unassembled WGS sequence"/>
</dbReference>
<keyword evidence="5 7" id="KW-0472">Membrane</keyword>
<feature type="transmembrane region" description="Helical" evidence="7">
    <location>
        <begin position="145"/>
        <end position="166"/>
    </location>
</feature>
<reference evidence="9 10" key="1">
    <citation type="journal article" date="2016" name="Genome Biol. Evol.">
        <title>Divergent and convergent evolution of fungal pathogenicity.</title>
        <authorList>
            <person name="Shang Y."/>
            <person name="Xiao G."/>
            <person name="Zheng P."/>
            <person name="Cen K."/>
            <person name="Zhan S."/>
            <person name="Wang C."/>
        </authorList>
    </citation>
    <scope>NUCLEOTIDE SEQUENCE [LARGE SCALE GENOMIC DNA]</scope>
    <source>
        <strain evidence="9 10">RCEF 264</strain>
    </source>
</reference>
<dbReference type="Pfam" id="PF07690">
    <property type="entry name" value="MFS_1"/>
    <property type="match status" value="1"/>
</dbReference>
<dbReference type="GO" id="GO:0016020">
    <property type="term" value="C:membrane"/>
    <property type="evidence" value="ECO:0007669"/>
    <property type="project" value="UniProtKB-SubCell"/>
</dbReference>
<proteinExistence type="predicted"/>
<dbReference type="AlphaFoldDB" id="A0A167RBA7"/>
<evidence type="ECO:0000256" key="1">
    <source>
        <dbReference type="ARBA" id="ARBA00004141"/>
    </source>
</evidence>
<feature type="transmembrane region" description="Helical" evidence="7">
    <location>
        <begin position="365"/>
        <end position="387"/>
    </location>
</feature>
<comment type="subcellular location">
    <subcellularLocation>
        <location evidence="1">Membrane</location>
        <topology evidence="1">Multi-pass membrane protein</topology>
    </subcellularLocation>
</comment>
<feature type="transmembrane region" description="Helical" evidence="7">
    <location>
        <begin position="178"/>
        <end position="199"/>
    </location>
</feature>
<dbReference type="InterPro" id="IPR020846">
    <property type="entry name" value="MFS_dom"/>
</dbReference>
<feature type="transmembrane region" description="Helical" evidence="7">
    <location>
        <begin position="435"/>
        <end position="455"/>
    </location>
</feature>
<gene>
    <name evidence="9" type="ORF">SPI_06510</name>
</gene>
<feature type="transmembrane region" description="Helical" evidence="7">
    <location>
        <begin position="115"/>
        <end position="133"/>
    </location>
</feature>
<keyword evidence="3 7" id="KW-0812">Transmembrane</keyword>
<evidence type="ECO:0000256" key="2">
    <source>
        <dbReference type="ARBA" id="ARBA00022448"/>
    </source>
</evidence>
<evidence type="ECO:0000313" key="9">
    <source>
        <dbReference type="EMBL" id="OAA58437.1"/>
    </source>
</evidence>
<comment type="caution">
    <text evidence="9">The sequence shown here is derived from an EMBL/GenBank/DDBJ whole genome shotgun (WGS) entry which is preliminary data.</text>
</comment>
<feature type="transmembrane region" description="Helical" evidence="7">
    <location>
        <begin position="41"/>
        <end position="61"/>
    </location>
</feature>
<feature type="transmembrane region" description="Helical" evidence="7">
    <location>
        <begin position="340"/>
        <end position="359"/>
    </location>
</feature>
<keyword evidence="4 7" id="KW-1133">Transmembrane helix</keyword>
<evidence type="ECO:0000256" key="6">
    <source>
        <dbReference type="SAM" id="MobiDB-lite"/>
    </source>
</evidence>
<dbReference type="Gene3D" id="1.20.1250.20">
    <property type="entry name" value="MFS general substrate transporter like domains"/>
    <property type="match status" value="2"/>
</dbReference>
<name>A0A167RBA7_9HYPO</name>
<feature type="transmembrane region" description="Helical" evidence="7">
    <location>
        <begin position="316"/>
        <end position="333"/>
    </location>
</feature>
<dbReference type="PANTHER" id="PTHR43791">
    <property type="entry name" value="PERMEASE-RELATED"/>
    <property type="match status" value="1"/>
</dbReference>
<evidence type="ECO:0000256" key="7">
    <source>
        <dbReference type="SAM" id="Phobius"/>
    </source>
</evidence>
<sequence>MDEKGKPTSEKGVVSPTPEGTSVEIAFSGGQIDRAVEKRMLLKFDVAVMGCFGVLYLLANLDRNNLGNSETMGLPKDLGLVGNQFGNAISVFYSTYVFFEVPYSVLLKIVGPKNLLSTCMFLWGVVGMATAFVQNAGQLYACRVLMGIFEACLIPSINTYLGMVYLRSEMSMRAAVYYAFSAIAGAFGGLLASAASLITNDRLPTWSWLFLIEGLITIAVAPIVFFVFPKDPFNAWFLNDKEKETMRLRYVQNPHLDAEETFTWAAVFEAWKDPKTYVYAVQEFCIDFSLFGFTNFLPSLLHGMGFEGVRVQLMTVPVYAWATISFFGIAWLADRFQKRGPFLLFALLCAVLGYAIMLGTDNSTARFVSVFILATSVFTTTGLDIVWLNSNVSGHFKRATAVGTVLTISNISGAVAGQIYRSQDQPRYLPAVKTAMGITCVSIATCVSLMVGYVYTNKKRERKLAEMGGGEQNTSEEAWRLGQKNDMTVYFRYTL</sequence>
<feature type="region of interest" description="Disordered" evidence="6">
    <location>
        <begin position="1"/>
        <end position="20"/>
    </location>
</feature>
<dbReference type="FunFam" id="1.20.1250.20:FF:000018">
    <property type="entry name" value="MFS transporter permease"/>
    <property type="match status" value="1"/>
</dbReference>
<feature type="transmembrane region" description="Helical" evidence="7">
    <location>
        <begin position="277"/>
        <end position="296"/>
    </location>
</feature>
<dbReference type="PROSITE" id="PS50850">
    <property type="entry name" value="MFS"/>
    <property type="match status" value="1"/>
</dbReference>
<keyword evidence="2" id="KW-0813">Transport</keyword>
<dbReference type="GO" id="GO:0022857">
    <property type="term" value="F:transmembrane transporter activity"/>
    <property type="evidence" value="ECO:0007669"/>
    <property type="project" value="InterPro"/>
</dbReference>
<protein>
    <submittedName>
        <fullName evidence="9">Major facilitator superfamily domain, general substrate transporter</fullName>
    </submittedName>
</protein>
<dbReference type="InterPro" id="IPR011701">
    <property type="entry name" value="MFS"/>
</dbReference>
<dbReference type="EMBL" id="AZHD01000012">
    <property type="protein sequence ID" value="OAA58437.1"/>
    <property type="molecule type" value="Genomic_DNA"/>
</dbReference>